<gene>
    <name evidence="2" type="ORF">LTR16_012087</name>
</gene>
<keyword evidence="3" id="KW-1185">Reference proteome</keyword>
<comment type="caution">
    <text evidence="2">The sequence shown here is derived from an EMBL/GenBank/DDBJ whole genome shotgun (WGS) entry which is preliminary data.</text>
</comment>
<dbReference type="InterPro" id="IPR048265">
    <property type="entry name" value="Rax2-like_third"/>
</dbReference>
<proteinExistence type="predicted"/>
<dbReference type="PANTHER" id="PTHR31778:SF2">
    <property type="entry name" value="BUD SITE SELECTION PROTEIN RAX2"/>
    <property type="match status" value="1"/>
</dbReference>
<protein>
    <recommendedName>
        <fullName evidence="1">Rax2-like third domain-containing protein</fullName>
    </recommendedName>
</protein>
<dbReference type="EMBL" id="JAVRRA010020447">
    <property type="protein sequence ID" value="KAK5165019.1"/>
    <property type="molecule type" value="Genomic_DNA"/>
</dbReference>
<dbReference type="Pfam" id="PF20843">
    <property type="entry name" value="Rax2_3"/>
    <property type="match status" value="1"/>
</dbReference>
<dbReference type="PANTHER" id="PTHR31778">
    <property type="entry name" value="BUD SITE SELECTION PROTEIN RAX2"/>
    <property type="match status" value="1"/>
</dbReference>
<sequence>MGSGTRTANQPVTTELFQTNYYDKYDQVYFGYIDANSESFRPTVTLSPSIGQTGPLTVVAQRVRFELIASTGGLNGLFEYNPNLAIVDTDFSKSAIDTAGMSLQAGALINSLAVHDKNL</sequence>
<organism evidence="2 3">
    <name type="scientific">Cryomyces antarcticus</name>
    <dbReference type="NCBI Taxonomy" id="329879"/>
    <lineage>
        <taxon>Eukaryota</taxon>
        <taxon>Fungi</taxon>
        <taxon>Dikarya</taxon>
        <taxon>Ascomycota</taxon>
        <taxon>Pezizomycotina</taxon>
        <taxon>Dothideomycetes</taxon>
        <taxon>Dothideomycetes incertae sedis</taxon>
        <taxon>Cryomyces</taxon>
    </lineage>
</organism>
<feature type="non-terminal residue" evidence="2">
    <location>
        <position position="119"/>
    </location>
</feature>
<evidence type="ECO:0000313" key="3">
    <source>
        <dbReference type="Proteomes" id="UP001357485"/>
    </source>
</evidence>
<accession>A0ABR0LHT4</accession>
<dbReference type="Proteomes" id="UP001357485">
    <property type="component" value="Unassembled WGS sequence"/>
</dbReference>
<evidence type="ECO:0000259" key="1">
    <source>
        <dbReference type="Pfam" id="PF20843"/>
    </source>
</evidence>
<name>A0ABR0LHT4_9PEZI</name>
<reference evidence="2 3" key="1">
    <citation type="submission" date="2023-08" db="EMBL/GenBank/DDBJ databases">
        <title>Black Yeasts Isolated from many extreme environments.</title>
        <authorList>
            <person name="Coleine C."/>
            <person name="Stajich J.E."/>
            <person name="Selbmann L."/>
        </authorList>
    </citation>
    <scope>NUCLEOTIDE SEQUENCE [LARGE SCALE GENOMIC DNA]</scope>
    <source>
        <strain evidence="2 3">CCFEE 536</strain>
    </source>
</reference>
<feature type="domain" description="Rax2-like third" evidence="1">
    <location>
        <begin position="10"/>
        <end position="68"/>
    </location>
</feature>
<evidence type="ECO:0000313" key="2">
    <source>
        <dbReference type="EMBL" id="KAK5165019.1"/>
    </source>
</evidence>